<evidence type="ECO:0000313" key="2">
    <source>
        <dbReference type="Proteomes" id="UP001187192"/>
    </source>
</evidence>
<protein>
    <submittedName>
        <fullName evidence="1">Uncharacterized protein</fullName>
    </submittedName>
</protein>
<evidence type="ECO:0000313" key="1">
    <source>
        <dbReference type="EMBL" id="GMN58090.1"/>
    </source>
</evidence>
<dbReference type="AlphaFoldDB" id="A0AA88DMW9"/>
<name>A0AA88DMW9_FICCA</name>
<sequence length="68" mass="7748">MQANFLVSYRPITRAGLVYGLNWIGLAEPTTPWLRVTVSSIPVMHDTRLWRMAQPAVKTLGWTPLRVL</sequence>
<proteinExistence type="predicted"/>
<reference evidence="1" key="1">
    <citation type="submission" date="2023-07" db="EMBL/GenBank/DDBJ databases">
        <title>draft genome sequence of fig (Ficus carica).</title>
        <authorList>
            <person name="Takahashi T."/>
            <person name="Nishimura K."/>
        </authorList>
    </citation>
    <scope>NUCLEOTIDE SEQUENCE</scope>
</reference>
<comment type="caution">
    <text evidence="1">The sequence shown here is derived from an EMBL/GenBank/DDBJ whole genome shotgun (WGS) entry which is preliminary data.</text>
</comment>
<gene>
    <name evidence="1" type="ORF">TIFTF001_027182</name>
</gene>
<keyword evidence="2" id="KW-1185">Reference proteome</keyword>
<accession>A0AA88DMW9</accession>
<organism evidence="1 2">
    <name type="scientific">Ficus carica</name>
    <name type="common">Common fig</name>
    <dbReference type="NCBI Taxonomy" id="3494"/>
    <lineage>
        <taxon>Eukaryota</taxon>
        <taxon>Viridiplantae</taxon>
        <taxon>Streptophyta</taxon>
        <taxon>Embryophyta</taxon>
        <taxon>Tracheophyta</taxon>
        <taxon>Spermatophyta</taxon>
        <taxon>Magnoliopsida</taxon>
        <taxon>eudicotyledons</taxon>
        <taxon>Gunneridae</taxon>
        <taxon>Pentapetalae</taxon>
        <taxon>rosids</taxon>
        <taxon>fabids</taxon>
        <taxon>Rosales</taxon>
        <taxon>Moraceae</taxon>
        <taxon>Ficeae</taxon>
        <taxon>Ficus</taxon>
    </lineage>
</organism>
<dbReference type="Proteomes" id="UP001187192">
    <property type="component" value="Unassembled WGS sequence"/>
</dbReference>
<dbReference type="EMBL" id="BTGU01000075">
    <property type="protein sequence ID" value="GMN58090.1"/>
    <property type="molecule type" value="Genomic_DNA"/>
</dbReference>